<feature type="region of interest" description="Disordered" evidence="2">
    <location>
        <begin position="171"/>
        <end position="202"/>
    </location>
</feature>
<dbReference type="InterPro" id="IPR005225">
    <property type="entry name" value="Small_GTP-bd"/>
</dbReference>
<name>A0ABQ8UGR3_9EUKA</name>
<dbReference type="SUPFAM" id="SSF52540">
    <property type="entry name" value="P-loop containing nucleoside triphosphate hydrolases"/>
    <property type="match status" value="1"/>
</dbReference>
<dbReference type="PRINTS" id="PR00449">
    <property type="entry name" value="RASTRNSFRMNG"/>
</dbReference>
<evidence type="ECO:0000313" key="4">
    <source>
        <dbReference type="Proteomes" id="UP001141327"/>
    </source>
</evidence>
<dbReference type="EMBL" id="JAPMOS010000029">
    <property type="protein sequence ID" value="KAJ4458442.1"/>
    <property type="molecule type" value="Genomic_DNA"/>
</dbReference>
<dbReference type="SMART" id="SM00173">
    <property type="entry name" value="RAS"/>
    <property type="match status" value="1"/>
</dbReference>
<dbReference type="InterPro" id="IPR001806">
    <property type="entry name" value="Small_GTPase"/>
</dbReference>
<reference evidence="3" key="1">
    <citation type="journal article" date="2022" name="bioRxiv">
        <title>Genomics of Preaxostyla Flagellates Illuminates Evolutionary Transitions and the Path Towards Mitochondrial Loss.</title>
        <authorList>
            <person name="Novak L.V.F."/>
            <person name="Treitli S.C."/>
            <person name="Pyrih J."/>
            <person name="Halakuc P."/>
            <person name="Pipaliya S.V."/>
            <person name="Vacek V."/>
            <person name="Brzon O."/>
            <person name="Soukal P."/>
            <person name="Eme L."/>
            <person name="Dacks J.B."/>
            <person name="Karnkowska A."/>
            <person name="Elias M."/>
            <person name="Hampl V."/>
        </authorList>
    </citation>
    <scope>NUCLEOTIDE SEQUENCE</scope>
    <source>
        <strain evidence="3">RCP-MX</strain>
    </source>
</reference>
<dbReference type="InterPro" id="IPR027417">
    <property type="entry name" value="P-loop_NTPase"/>
</dbReference>
<dbReference type="PANTHER" id="PTHR47979">
    <property type="entry name" value="DRAB11-RELATED"/>
    <property type="match status" value="1"/>
</dbReference>
<sequence>MFNNLFKYILIGDTGVGKSCLLLRFLENRFNPIHDLTIGVEFGTRTINIGRKTVKLQIWDTAGQESFRSITRSYYRGASGALLVYDVNRHETFNHLTSWLRDLEEYSPSNLVIALVGNKTDGPNRQVSYEEGEAFAKQHNLIFIETSAKTAENVEKAFTEVAATILNDLEDQQQQQQQPTPDQVNPTLPPSNPTPGNGGGCC</sequence>
<dbReference type="SMART" id="SM00176">
    <property type="entry name" value="RAN"/>
    <property type="match status" value="1"/>
</dbReference>
<evidence type="ECO:0000313" key="3">
    <source>
        <dbReference type="EMBL" id="KAJ4458442.1"/>
    </source>
</evidence>
<evidence type="ECO:0000256" key="1">
    <source>
        <dbReference type="ARBA" id="ARBA00006270"/>
    </source>
</evidence>
<comment type="caution">
    <text evidence="3">The sequence shown here is derived from an EMBL/GenBank/DDBJ whole genome shotgun (WGS) entry which is preliminary data.</text>
</comment>
<organism evidence="3 4">
    <name type="scientific">Paratrimastix pyriformis</name>
    <dbReference type="NCBI Taxonomy" id="342808"/>
    <lineage>
        <taxon>Eukaryota</taxon>
        <taxon>Metamonada</taxon>
        <taxon>Preaxostyla</taxon>
        <taxon>Paratrimastigidae</taxon>
        <taxon>Paratrimastix</taxon>
    </lineage>
</organism>
<dbReference type="PROSITE" id="PS51421">
    <property type="entry name" value="RAS"/>
    <property type="match status" value="1"/>
</dbReference>
<dbReference type="Proteomes" id="UP001141327">
    <property type="component" value="Unassembled WGS sequence"/>
</dbReference>
<comment type="similarity">
    <text evidence="1">Belongs to the small GTPase superfamily. Rab family.</text>
</comment>
<dbReference type="Gene3D" id="3.40.50.300">
    <property type="entry name" value="P-loop containing nucleotide triphosphate hydrolases"/>
    <property type="match status" value="1"/>
</dbReference>
<keyword evidence="4" id="KW-1185">Reference proteome</keyword>
<proteinExistence type="inferred from homology"/>
<gene>
    <name evidence="3" type="ORF">PAPYR_5833</name>
</gene>
<protein>
    <submittedName>
        <fullName evidence="3">Ras-related protein Rab-2B</fullName>
    </submittedName>
</protein>
<dbReference type="SMART" id="SM00174">
    <property type="entry name" value="RHO"/>
    <property type="match status" value="1"/>
</dbReference>
<dbReference type="NCBIfam" id="TIGR00231">
    <property type="entry name" value="small_GTP"/>
    <property type="match status" value="1"/>
</dbReference>
<dbReference type="SMART" id="SM00175">
    <property type="entry name" value="RAB"/>
    <property type="match status" value="1"/>
</dbReference>
<dbReference type="PROSITE" id="PS51419">
    <property type="entry name" value="RAB"/>
    <property type="match status" value="1"/>
</dbReference>
<evidence type="ECO:0000256" key="2">
    <source>
        <dbReference type="SAM" id="MobiDB-lite"/>
    </source>
</evidence>
<dbReference type="Pfam" id="PF00071">
    <property type="entry name" value="Ras"/>
    <property type="match status" value="1"/>
</dbReference>
<dbReference type="InterPro" id="IPR050209">
    <property type="entry name" value="Rab_GTPases_membrane_traffic"/>
</dbReference>
<accession>A0ABQ8UGR3</accession>